<dbReference type="GO" id="GO:0009927">
    <property type="term" value="F:histidine phosphotransfer kinase activity"/>
    <property type="evidence" value="ECO:0007669"/>
    <property type="project" value="TreeGrafter"/>
</dbReference>
<dbReference type="SMART" id="SM00388">
    <property type="entry name" value="HisKA"/>
    <property type="match status" value="1"/>
</dbReference>
<feature type="region of interest" description="Disordered" evidence="6">
    <location>
        <begin position="1"/>
        <end position="28"/>
    </location>
</feature>
<comment type="catalytic activity">
    <reaction evidence="1">
        <text>ATP + protein L-histidine = ADP + protein N-phospho-L-histidine.</text>
        <dbReference type="EC" id="2.7.13.3"/>
    </reaction>
</comment>
<evidence type="ECO:0000259" key="9">
    <source>
        <dbReference type="PROSITE" id="PS50113"/>
    </source>
</evidence>
<evidence type="ECO:0000256" key="1">
    <source>
        <dbReference type="ARBA" id="ARBA00000085"/>
    </source>
</evidence>
<keyword evidence="3" id="KW-0597">Phosphoprotein</keyword>
<evidence type="ECO:0000259" key="8">
    <source>
        <dbReference type="PROSITE" id="PS50112"/>
    </source>
</evidence>
<name>A0A1I4NDI1_9RHOB</name>
<evidence type="ECO:0000313" key="10">
    <source>
        <dbReference type="EMBL" id="SFM13558.1"/>
    </source>
</evidence>
<dbReference type="CDD" id="cd00082">
    <property type="entry name" value="HisKA"/>
    <property type="match status" value="1"/>
</dbReference>
<dbReference type="Pfam" id="PF02518">
    <property type="entry name" value="HATPase_c"/>
    <property type="match status" value="1"/>
</dbReference>
<evidence type="ECO:0000256" key="6">
    <source>
        <dbReference type="SAM" id="MobiDB-lite"/>
    </source>
</evidence>
<dbReference type="InterPro" id="IPR036097">
    <property type="entry name" value="HisK_dim/P_sf"/>
</dbReference>
<dbReference type="Gene3D" id="3.30.450.20">
    <property type="entry name" value="PAS domain"/>
    <property type="match status" value="2"/>
</dbReference>
<dbReference type="RefSeq" id="WP_165610064.1">
    <property type="nucleotide sequence ID" value="NZ_FOTQ01000004.1"/>
</dbReference>
<dbReference type="AlphaFoldDB" id="A0A1I4NDI1"/>
<protein>
    <recommendedName>
        <fullName evidence="2">histidine kinase</fullName>
        <ecNumber evidence="2">2.7.13.3</ecNumber>
    </recommendedName>
</protein>
<dbReference type="SMART" id="SM00091">
    <property type="entry name" value="PAS"/>
    <property type="match status" value="2"/>
</dbReference>
<feature type="domain" description="Histidine kinase" evidence="7">
    <location>
        <begin position="293"/>
        <end position="513"/>
    </location>
</feature>
<dbReference type="SUPFAM" id="SSF55785">
    <property type="entry name" value="PYP-like sensor domain (PAS domain)"/>
    <property type="match status" value="2"/>
</dbReference>
<dbReference type="PROSITE" id="PS50109">
    <property type="entry name" value="HIS_KIN"/>
    <property type="match status" value="1"/>
</dbReference>
<reference evidence="10 11" key="1">
    <citation type="submission" date="2016-10" db="EMBL/GenBank/DDBJ databases">
        <authorList>
            <person name="de Groot N.N."/>
        </authorList>
    </citation>
    <scope>NUCLEOTIDE SEQUENCE [LARGE SCALE GENOMIC DNA]</scope>
    <source>
        <strain evidence="10 11">DSM 15283</strain>
    </source>
</reference>
<accession>A0A1I4NDI1</accession>
<dbReference type="PROSITE" id="PS50112">
    <property type="entry name" value="PAS"/>
    <property type="match status" value="1"/>
</dbReference>
<feature type="domain" description="PAS" evidence="8">
    <location>
        <begin position="164"/>
        <end position="212"/>
    </location>
</feature>
<dbReference type="SUPFAM" id="SSF55874">
    <property type="entry name" value="ATPase domain of HSP90 chaperone/DNA topoisomerase II/histidine kinase"/>
    <property type="match status" value="1"/>
</dbReference>
<keyword evidence="5" id="KW-0418">Kinase</keyword>
<dbReference type="PANTHER" id="PTHR43047:SF72">
    <property type="entry name" value="OSMOSENSING HISTIDINE PROTEIN KINASE SLN1"/>
    <property type="match status" value="1"/>
</dbReference>
<dbReference type="Pfam" id="PF08447">
    <property type="entry name" value="PAS_3"/>
    <property type="match status" value="1"/>
</dbReference>
<feature type="domain" description="PAC" evidence="9">
    <location>
        <begin position="110"/>
        <end position="163"/>
    </location>
</feature>
<dbReference type="GO" id="GO:0000155">
    <property type="term" value="F:phosphorelay sensor kinase activity"/>
    <property type="evidence" value="ECO:0007669"/>
    <property type="project" value="InterPro"/>
</dbReference>
<dbReference type="SMART" id="SM00387">
    <property type="entry name" value="HATPase_c"/>
    <property type="match status" value="1"/>
</dbReference>
<evidence type="ECO:0000256" key="3">
    <source>
        <dbReference type="ARBA" id="ARBA00022553"/>
    </source>
</evidence>
<dbReference type="InterPro" id="IPR013767">
    <property type="entry name" value="PAS_fold"/>
</dbReference>
<dbReference type="InterPro" id="IPR013655">
    <property type="entry name" value="PAS_fold_3"/>
</dbReference>
<dbReference type="EMBL" id="FOTQ01000004">
    <property type="protein sequence ID" value="SFM13558.1"/>
    <property type="molecule type" value="Genomic_DNA"/>
</dbReference>
<organism evidence="10 11">
    <name type="scientific">Shimia aestuarii</name>
    <dbReference type="NCBI Taxonomy" id="254406"/>
    <lineage>
        <taxon>Bacteria</taxon>
        <taxon>Pseudomonadati</taxon>
        <taxon>Pseudomonadota</taxon>
        <taxon>Alphaproteobacteria</taxon>
        <taxon>Rhodobacterales</taxon>
        <taxon>Roseobacteraceae</taxon>
    </lineage>
</organism>
<dbReference type="STRING" id="254406.SAMN04488042_104131"/>
<evidence type="ECO:0000256" key="2">
    <source>
        <dbReference type="ARBA" id="ARBA00012438"/>
    </source>
</evidence>
<dbReference type="InterPro" id="IPR036890">
    <property type="entry name" value="HATPase_C_sf"/>
</dbReference>
<dbReference type="SMART" id="SM00086">
    <property type="entry name" value="PAC"/>
    <property type="match status" value="2"/>
</dbReference>
<keyword evidence="4" id="KW-0808">Transferase</keyword>
<sequence>MADGRNDDRNPASTTCASANPRRGGDDGFGDFMERSTICKILASSGVGLFSVDLETGKSQVSPTWKTMLGIEPDADIEPQREWHARMHPDDLERLFERDAAFLAGQDSENRNTYRIRHADGHWVWIESNAHIIKRDDNGHPLVLAGTHTDVTAEQTIRRIAKETDQRNRLMLNHSPVGIAVFCPKARLQDCNALFAEMLGYAPNEVLGMSLMKLVWFDMDPDEVRRKQDFYNGKSKEITFETELLCKNGDRKHAMVRGVRFVNKEDEVRFLFQCSDITERVQAELQKDEFLATVSHELRTPLTSIAGVIRLANSGAIGEMSPKMKELMAVAERGCDTLLRLVNELLDFKSLEAGELSYYNEQFRVAEAVREAIGNMAGYLKPGQKVETDVSPRAEGVEIVADRGRFLQILTNLQSNASKISPPEACITIRVSLAPGWVRVSVQDRGPGVPKELEGRIFQRFAQANSSDKRSVQGTGLGLAISRRMTQDMKGQIGYFNNDDGGATFWVAFPAELD</sequence>
<evidence type="ECO:0000256" key="5">
    <source>
        <dbReference type="ARBA" id="ARBA00022777"/>
    </source>
</evidence>
<dbReference type="InterPro" id="IPR003661">
    <property type="entry name" value="HisK_dim/P_dom"/>
</dbReference>
<dbReference type="InterPro" id="IPR000700">
    <property type="entry name" value="PAS-assoc_C"/>
</dbReference>
<evidence type="ECO:0000259" key="7">
    <source>
        <dbReference type="PROSITE" id="PS50109"/>
    </source>
</evidence>
<evidence type="ECO:0000313" key="11">
    <source>
        <dbReference type="Proteomes" id="UP000199144"/>
    </source>
</evidence>
<dbReference type="PROSITE" id="PS50113">
    <property type="entry name" value="PAC"/>
    <property type="match status" value="1"/>
</dbReference>
<evidence type="ECO:0000256" key="4">
    <source>
        <dbReference type="ARBA" id="ARBA00022679"/>
    </source>
</evidence>
<dbReference type="SUPFAM" id="SSF47384">
    <property type="entry name" value="Homodimeric domain of signal transducing histidine kinase"/>
    <property type="match status" value="1"/>
</dbReference>
<dbReference type="PANTHER" id="PTHR43047">
    <property type="entry name" value="TWO-COMPONENT HISTIDINE PROTEIN KINASE"/>
    <property type="match status" value="1"/>
</dbReference>
<dbReference type="PRINTS" id="PR00344">
    <property type="entry name" value="BCTRLSENSOR"/>
</dbReference>
<dbReference type="CDD" id="cd00130">
    <property type="entry name" value="PAS"/>
    <property type="match status" value="2"/>
</dbReference>
<feature type="compositionally biased region" description="Basic and acidic residues" evidence="6">
    <location>
        <begin position="1"/>
        <end position="10"/>
    </location>
</feature>
<dbReference type="InterPro" id="IPR000014">
    <property type="entry name" value="PAS"/>
</dbReference>
<gene>
    <name evidence="10" type="ORF">SAMN04488042_104131</name>
</gene>
<dbReference type="InterPro" id="IPR001610">
    <property type="entry name" value="PAC"/>
</dbReference>
<dbReference type="InterPro" id="IPR005467">
    <property type="entry name" value="His_kinase_dom"/>
</dbReference>
<dbReference type="GO" id="GO:0005886">
    <property type="term" value="C:plasma membrane"/>
    <property type="evidence" value="ECO:0007669"/>
    <property type="project" value="TreeGrafter"/>
</dbReference>
<dbReference type="Proteomes" id="UP000199144">
    <property type="component" value="Unassembled WGS sequence"/>
</dbReference>
<dbReference type="Gene3D" id="1.10.287.130">
    <property type="match status" value="1"/>
</dbReference>
<dbReference type="InterPro" id="IPR035965">
    <property type="entry name" value="PAS-like_dom_sf"/>
</dbReference>
<keyword evidence="11" id="KW-1185">Reference proteome</keyword>
<dbReference type="EC" id="2.7.13.3" evidence="2"/>
<dbReference type="InterPro" id="IPR004358">
    <property type="entry name" value="Sig_transdc_His_kin-like_C"/>
</dbReference>
<dbReference type="Pfam" id="PF00989">
    <property type="entry name" value="PAS"/>
    <property type="match status" value="1"/>
</dbReference>
<dbReference type="Pfam" id="PF00512">
    <property type="entry name" value="HisKA"/>
    <property type="match status" value="1"/>
</dbReference>
<proteinExistence type="predicted"/>
<dbReference type="Gene3D" id="3.30.565.10">
    <property type="entry name" value="Histidine kinase-like ATPase, C-terminal domain"/>
    <property type="match status" value="1"/>
</dbReference>
<dbReference type="InterPro" id="IPR003594">
    <property type="entry name" value="HATPase_dom"/>
</dbReference>
<dbReference type="NCBIfam" id="TIGR00229">
    <property type="entry name" value="sensory_box"/>
    <property type="match status" value="2"/>
</dbReference>